<evidence type="ECO:0000256" key="8">
    <source>
        <dbReference type="ARBA" id="ARBA00023002"/>
    </source>
</evidence>
<dbReference type="InterPro" id="IPR001128">
    <property type="entry name" value="Cyt_P450"/>
</dbReference>
<reference evidence="15" key="1">
    <citation type="journal article" date="2017" name="Genome Biol.">
        <title>Comparative genomics reveals high biological diversity and specific adaptations in the industrially and medically important fungal genus Aspergillus.</title>
        <authorList>
            <person name="de Vries R.P."/>
            <person name="Riley R."/>
            <person name="Wiebenga A."/>
            <person name="Aguilar-Osorio G."/>
            <person name="Amillis S."/>
            <person name="Uchima C.A."/>
            <person name="Anderluh G."/>
            <person name="Asadollahi M."/>
            <person name="Askin M."/>
            <person name="Barry K."/>
            <person name="Battaglia E."/>
            <person name="Bayram O."/>
            <person name="Benocci T."/>
            <person name="Braus-Stromeyer S.A."/>
            <person name="Caldana C."/>
            <person name="Canovas D."/>
            <person name="Cerqueira G.C."/>
            <person name="Chen F."/>
            <person name="Chen W."/>
            <person name="Choi C."/>
            <person name="Clum A."/>
            <person name="Dos Santos R.A."/>
            <person name="Damasio A.R."/>
            <person name="Diallinas G."/>
            <person name="Emri T."/>
            <person name="Fekete E."/>
            <person name="Flipphi M."/>
            <person name="Freyberg S."/>
            <person name="Gallo A."/>
            <person name="Gournas C."/>
            <person name="Habgood R."/>
            <person name="Hainaut M."/>
            <person name="Harispe M.L."/>
            <person name="Henrissat B."/>
            <person name="Hilden K.S."/>
            <person name="Hope R."/>
            <person name="Hossain A."/>
            <person name="Karabika E."/>
            <person name="Karaffa L."/>
            <person name="Karanyi Z."/>
            <person name="Krasevec N."/>
            <person name="Kuo A."/>
            <person name="Kusch H."/>
            <person name="LaButti K."/>
            <person name="Lagendijk E.L."/>
            <person name="Lapidus A."/>
            <person name="Levasseur A."/>
            <person name="Lindquist E."/>
            <person name="Lipzen A."/>
            <person name="Logrieco A.F."/>
            <person name="MacCabe A."/>
            <person name="Maekelae M.R."/>
            <person name="Malavazi I."/>
            <person name="Melin P."/>
            <person name="Meyer V."/>
            <person name="Mielnichuk N."/>
            <person name="Miskei M."/>
            <person name="Molnar A.P."/>
            <person name="Mule G."/>
            <person name="Ngan C.Y."/>
            <person name="Orejas M."/>
            <person name="Orosz E."/>
            <person name="Ouedraogo J.P."/>
            <person name="Overkamp K.M."/>
            <person name="Park H.-S."/>
            <person name="Perrone G."/>
            <person name="Piumi F."/>
            <person name="Punt P.J."/>
            <person name="Ram A.F."/>
            <person name="Ramon A."/>
            <person name="Rauscher S."/>
            <person name="Record E."/>
            <person name="Riano-Pachon D.M."/>
            <person name="Robert V."/>
            <person name="Roehrig J."/>
            <person name="Ruller R."/>
            <person name="Salamov A."/>
            <person name="Salih N.S."/>
            <person name="Samson R.A."/>
            <person name="Sandor E."/>
            <person name="Sanguinetti M."/>
            <person name="Schuetze T."/>
            <person name="Sepcic K."/>
            <person name="Shelest E."/>
            <person name="Sherlock G."/>
            <person name="Sophianopoulou V."/>
            <person name="Squina F.M."/>
            <person name="Sun H."/>
            <person name="Susca A."/>
            <person name="Todd R.B."/>
            <person name="Tsang A."/>
            <person name="Unkles S.E."/>
            <person name="van de Wiele N."/>
            <person name="van Rossen-Uffink D."/>
            <person name="Oliveira J.V."/>
            <person name="Vesth T.C."/>
            <person name="Visser J."/>
            <person name="Yu J.-H."/>
            <person name="Zhou M."/>
            <person name="Andersen M.R."/>
            <person name="Archer D.B."/>
            <person name="Baker S.E."/>
            <person name="Benoit I."/>
            <person name="Brakhage A.A."/>
            <person name="Braus G.H."/>
            <person name="Fischer R."/>
            <person name="Frisvad J.C."/>
            <person name="Goldman G.H."/>
            <person name="Houbraken J."/>
            <person name="Oakley B."/>
            <person name="Pocsi I."/>
            <person name="Scazzocchio C."/>
            <person name="Seiboth B."/>
            <person name="vanKuyk P.A."/>
            <person name="Wortman J."/>
            <person name="Dyer P.S."/>
            <person name="Grigoriev I.V."/>
        </authorList>
    </citation>
    <scope>NUCLEOTIDE SEQUENCE [LARGE SCALE GENOMIC DNA]</scope>
    <source>
        <strain evidence="15">CBS 134.48</strain>
    </source>
</reference>
<dbReference type="InterPro" id="IPR036396">
    <property type="entry name" value="Cyt_P450_sf"/>
</dbReference>
<dbReference type="GO" id="GO:0016705">
    <property type="term" value="F:oxidoreductase activity, acting on paired donors, with incorporation or reduction of molecular oxygen"/>
    <property type="evidence" value="ECO:0007669"/>
    <property type="project" value="InterPro"/>
</dbReference>
<dbReference type="PRINTS" id="PR00385">
    <property type="entry name" value="P450"/>
</dbReference>
<evidence type="ECO:0000256" key="1">
    <source>
        <dbReference type="ARBA" id="ARBA00001971"/>
    </source>
</evidence>
<evidence type="ECO:0000256" key="7">
    <source>
        <dbReference type="ARBA" id="ARBA00022989"/>
    </source>
</evidence>
<evidence type="ECO:0000256" key="9">
    <source>
        <dbReference type="ARBA" id="ARBA00023004"/>
    </source>
</evidence>
<dbReference type="InterPro" id="IPR050121">
    <property type="entry name" value="Cytochrome_P450_monoxygenase"/>
</dbReference>
<name>A0A1L9NL26_ASPTC</name>
<keyword evidence="4 12" id="KW-0349">Heme</keyword>
<dbReference type="PANTHER" id="PTHR24305">
    <property type="entry name" value="CYTOCHROME P450"/>
    <property type="match status" value="1"/>
</dbReference>
<dbReference type="PRINTS" id="PR00463">
    <property type="entry name" value="EP450I"/>
</dbReference>
<keyword evidence="9 12" id="KW-0408">Iron</keyword>
<dbReference type="InterPro" id="IPR017972">
    <property type="entry name" value="Cyt_P450_CS"/>
</dbReference>
<dbReference type="Gene3D" id="1.10.630.10">
    <property type="entry name" value="Cytochrome P450"/>
    <property type="match status" value="1"/>
</dbReference>
<keyword evidence="6 12" id="KW-0479">Metal-binding</keyword>
<dbReference type="SUPFAM" id="SSF48264">
    <property type="entry name" value="Cytochrome P450"/>
    <property type="match status" value="1"/>
</dbReference>
<evidence type="ECO:0000256" key="5">
    <source>
        <dbReference type="ARBA" id="ARBA00022692"/>
    </source>
</evidence>
<keyword evidence="11" id="KW-0472">Membrane</keyword>
<evidence type="ECO:0000256" key="3">
    <source>
        <dbReference type="ARBA" id="ARBA00010617"/>
    </source>
</evidence>
<organism evidence="14 15">
    <name type="scientific">Aspergillus tubingensis (strain CBS 134.48)</name>
    <dbReference type="NCBI Taxonomy" id="767770"/>
    <lineage>
        <taxon>Eukaryota</taxon>
        <taxon>Fungi</taxon>
        <taxon>Dikarya</taxon>
        <taxon>Ascomycota</taxon>
        <taxon>Pezizomycotina</taxon>
        <taxon>Eurotiomycetes</taxon>
        <taxon>Eurotiomycetidae</taxon>
        <taxon>Eurotiales</taxon>
        <taxon>Aspergillaceae</taxon>
        <taxon>Aspergillus</taxon>
        <taxon>Aspergillus subgen. Circumdati</taxon>
    </lineage>
</organism>
<protein>
    <recommendedName>
        <fullName evidence="16">Cytochrome P450 monooxygenase</fullName>
    </recommendedName>
</protein>
<dbReference type="GO" id="GO:0004497">
    <property type="term" value="F:monooxygenase activity"/>
    <property type="evidence" value="ECO:0007669"/>
    <property type="project" value="UniProtKB-KW"/>
</dbReference>
<keyword evidence="8 13" id="KW-0560">Oxidoreductase</keyword>
<dbReference type="EMBL" id="KV878176">
    <property type="protein sequence ID" value="OJI89978.1"/>
    <property type="molecule type" value="Genomic_DNA"/>
</dbReference>
<dbReference type="STRING" id="767770.A0A1L9NL26"/>
<dbReference type="GO" id="GO:0016020">
    <property type="term" value="C:membrane"/>
    <property type="evidence" value="ECO:0007669"/>
    <property type="project" value="UniProtKB-SubCell"/>
</dbReference>
<dbReference type="Proteomes" id="UP000184304">
    <property type="component" value="Unassembled WGS sequence"/>
</dbReference>
<keyword evidence="10 13" id="KW-0503">Monooxygenase</keyword>
<dbReference type="InterPro" id="IPR002401">
    <property type="entry name" value="Cyt_P450_E_grp-I"/>
</dbReference>
<sequence length="517" mass="59013">MLCLGGQRTAFTCCDTSLINLQLLFTVLYRLFFHPLSKYPGPRLAAITSWYAAFYAWRGDLHLQIDAWHKRYGKFVRYSPNSICANSATAVFDIYGARANVRKADGYETLSASRIPNTLTTNDKQMHRFKRRILGQVYSENGVKDILDPILSNIRDFVQLLNYSRGGEPTEWGPVHNMAIVCDWLTLDVITCLCYGSDKRLMKEVNFRWCPSAIAKTVQRAMMCITQPKVFKYKLDRLLLASYRKEFQAFTTWVYDSARNRERIGDDLKQKDIFYALKSTKDPKTGKGFTMKEIWVECALLLAAASDTTSTAMSATFFYLLHNPEALSKVTTEVRSCFANEEDISMGSRLSSCVYLNACINESMRLTPPVANTIPRYVQTGGNIVDGEHFPQGVNVGTAVYTLHRNEAYFRQPHRFYPERWIVNPDLGIDEDCVRLAQRAFHPFSYGSRSCIGWRLAWTELTVTIARTLFVYDAQLAPGSPCCQQKTSERKECQYELKSWVTSSVDGPLVQFRPRQG</sequence>
<evidence type="ECO:0000256" key="6">
    <source>
        <dbReference type="ARBA" id="ARBA00022723"/>
    </source>
</evidence>
<dbReference type="AlphaFoldDB" id="A0A1L9NL26"/>
<proteinExistence type="inferred from homology"/>
<dbReference type="PANTHER" id="PTHR24305:SF237">
    <property type="entry name" value="CYTOCHROME P450 MONOOXYGENASE ATNE-RELATED"/>
    <property type="match status" value="1"/>
</dbReference>
<comment type="subcellular location">
    <subcellularLocation>
        <location evidence="2">Membrane</location>
    </subcellularLocation>
</comment>
<evidence type="ECO:0000313" key="15">
    <source>
        <dbReference type="Proteomes" id="UP000184304"/>
    </source>
</evidence>
<dbReference type="VEuPathDB" id="FungiDB:ASPTUDRAFT_112521"/>
<dbReference type="GO" id="GO:0020037">
    <property type="term" value="F:heme binding"/>
    <property type="evidence" value="ECO:0007669"/>
    <property type="project" value="InterPro"/>
</dbReference>
<evidence type="ECO:0000256" key="4">
    <source>
        <dbReference type="ARBA" id="ARBA00022617"/>
    </source>
</evidence>
<evidence type="ECO:0000256" key="10">
    <source>
        <dbReference type="ARBA" id="ARBA00023033"/>
    </source>
</evidence>
<comment type="cofactor">
    <cofactor evidence="1 12">
        <name>heme</name>
        <dbReference type="ChEBI" id="CHEBI:30413"/>
    </cofactor>
</comment>
<evidence type="ECO:0000256" key="11">
    <source>
        <dbReference type="ARBA" id="ARBA00023136"/>
    </source>
</evidence>
<accession>A0A1L9NL26</accession>
<dbReference type="OMA" id="SERKECQ"/>
<dbReference type="PROSITE" id="PS00086">
    <property type="entry name" value="CYTOCHROME_P450"/>
    <property type="match status" value="1"/>
</dbReference>
<evidence type="ECO:0008006" key="16">
    <source>
        <dbReference type="Google" id="ProtNLM"/>
    </source>
</evidence>
<evidence type="ECO:0000313" key="14">
    <source>
        <dbReference type="EMBL" id="OJI89978.1"/>
    </source>
</evidence>
<keyword evidence="7" id="KW-1133">Transmembrane helix</keyword>
<dbReference type="Pfam" id="PF00067">
    <property type="entry name" value="p450"/>
    <property type="match status" value="1"/>
</dbReference>
<dbReference type="CDD" id="cd11061">
    <property type="entry name" value="CYP67-like"/>
    <property type="match status" value="1"/>
</dbReference>
<dbReference type="FunFam" id="1.10.630.10:FF:000063">
    <property type="entry name" value="Cytochrome P450 monooxygenase"/>
    <property type="match status" value="1"/>
</dbReference>
<evidence type="ECO:0000256" key="12">
    <source>
        <dbReference type="PIRSR" id="PIRSR602401-1"/>
    </source>
</evidence>
<dbReference type="GO" id="GO:1902181">
    <property type="term" value="P:verruculogen biosynthetic process"/>
    <property type="evidence" value="ECO:0007669"/>
    <property type="project" value="UniProtKB-ARBA"/>
</dbReference>
<evidence type="ECO:0000256" key="13">
    <source>
        <dbReference type="RuleBase" id="RU000461"/>
    </source>
</evidence>
<dbReference type="GO" id="GO:0005506">
    <property type="term" value="F:iron ion binding"/>
    <property type="evidence" value="ECO:0007669"/>
    <property type="project" value="InterPro"/>
</dbReference>
<dbReference type="OrthoDB" id="1470350at2759"/>
<gene>
    <name evidence="14" type="ORF">ASPTUDRAFT_112521</name>
</gene>
<comment type="similarity">
    <text evidence="3 13">Belongs to the cytochrome P450 family.</text>
</comment>
<keyword evidence="15" id="KW-1185">Reference proteome</keyword>
<evidence type="ECO:0000256" key="2">
    <source>
        <dbReference type="ARBA" id="ARBA00004370"/>
    </source>
</evidence>
<keyword evidence="5" id="KW-0812">Transmembrane</keyword>
<feature type="binding site" description="axial binding residue" evidence="12">
    <location>
        <position position="451"/>
    </location>
    <ligand>
        <name>heme</name>
        <dbReference type="ChEBI" id="CHEBI:30413"/>
    </ligand>
    <ligandPart>
        <name>Fe</name>
        <dbReference type="ChEBI" id="CHEBI:18248"/>
    </ligandPart>
</feature>